<dbReference type="GO" id="GO:1990444">
    <property type="term" value="F:F-box domain binding"/>
    <property type="evidence" value="ECO:0007669"/>
    <property type="project" value="TreeGrafter"/>
</dbReference>
<dbReference type="InterPro" id="IPR020422">
    <property type="entry name" value="TYR_PHOSPHATASE_DUAL_dom"/>
</dbReference>
<dbReference type="InterPro" id="IPR029021">
    <property type="entry name" value="Prot-tyrosine_phosphatase-like"/>
</dbReference>
<evidence type="ECO:0000313" key="3">
    <source>
        <dbReference type="Proteomes" id="UP000654918"/>
    </source>
</evidence>
<protein>
    <submittedName>
        <fullName evidence="2">Dual specificity phosphatase</fullName>
    </submittedName>
</protein>
<dbReference type="CDD" id="cd14498">
    <property type="entry name" value="DSP"/>
    <property type="match status" value="1"/>
</dbReference>
<evidence type="ECO:0000313" key="2">
    <source>
        <dbReference type="EMBL" id="KAF6840902.1"/>
    </source>
</evidence>
<proteinExistence type="predicted"/>
<gene>
    <name evidence="2" type="ORF">CPLU01_00898</name>
</gene>
<sequence length="319" mass="35588">MAGPLADSISSVIAAAPYSARPPSPPYINIPMNPADATLVPSYDNMDSMHLTSDDLNIITRNRHQVARDRSVEWSYESRRQAQSILDFLYLGPMSVARDADWLHHNGITLILVVRHSRVAQARLMSVDKVAQSLGIAVGYLDVADNGELIRTFPDVVRKINNHLLEVYRRQALGKQENGMLIDGDSFRGGKVLIVCETGNDRSALVAAAYIMAMYSEPMIKSVQYVSVQRFSANFDEDGKRMLMAYEDILTAQKNVSSATRHIPRGGQLNGQMVKEKRGIEDTLDEEDWQKGAGHGGFLLDRERYEDRGKFSPFIDASQ</sequence>
<reference evidence="2" key="1">
    <citation type="journal article" date="2020" name="Phytopathology">
        <title>Genome Sequence Resources of Colletotrichum truncatum, C. plurivorum, C. musicola, and C. sojae: Four Species Pathogenic to Soybean (Glycine max).</title>
        <authorList>
            <person name="Rogerio F."/>
            <person name="Boufleur T.R."/>
            <person name="Ciampi-Guillardi M."/>
            <person name="Sukno S.A."/>
            <person name="Thon M.R."/>
            <person name="Massola Junior N.S."/>
            <person name="Baroncelli R."/>
        </authorList>
    </citation>
    <scope>NUCLEOTIDE SEQUENCE</scope>
    <source>
        <strain evidence="2">LFN00145</strain>
    </source>
</reference>
<keyword evidence="3" id="KW-1185">Reference proteome</keyword>
<dbReference type="SUPFAM" id="SSF52799">
    <property type="entry name" value="(Phosphotyrosine protein) phosphatases II"/>
    <property type="match status" value="1"/>
</dbReference>
<dbReference type="GO" id="GO:0062026">
    <property type="term" value="P:negative regulation of SCF-dependent proteasomal ubiquitin-dependent catabolic process"/>
    <property type="evidence" value="ECO:0007669"/>
    <property type="project" value="TreeGrafter"/>
</dbReference>
<dbReference type="PANTHER" id="PTHR46588">
    <property type="entry name" value="SERINE/THREONINE/TYROSINE-INTERACTING PROTEIN"/>
    <property type="match status" value="1"/>
</dbReference>
<dbReference type="GO" id="GO:0005654">
    <property type="term" value="C:nucleoplasm"/>
    <property type="evidence" value="ECO:0007669"/>
    <property type="project" value="TreeGrafter"/>
</dbReference>
<dbReference type="GO" id="GO:0005737">
    <property type="term" value="C:cytoplasm"/>
    <property type="evidence" value="ECO:0007669"/>
    <property type="project" value="TreeGrafter"/>
</dbReference>
<dbReference type="GO" id="GO:0070372">
    <property type="term" value="P:regulation of ERK1 and ERK2 cascade"/>
    <property type="evidence" value="ECO:0007669"/>
    <property type="project" value="TreeGrafter"/>
</dbReference>
<dbReference type="AlphaFoldDB" id="A0A8H6NQT8"/>
<organism evidence="2 3">
    <name type="scientific">Colletotrichum plurivorum</name>
    <dbReference type="NCBI Taxonomy" id="2175906"/>
    <lineage>
        <taxon>Eukaryota</taxon>
        <taxon>Fungi</taxon>
        <taxon>Dikarya</taxon>
        <taxon>Ascomycota</taxon>
        <taxon>Pezizomycotina</taxon>
        <taxon>Sordariomycetes</taxon>
        <taxon>Hypocreomycetidae</taxon>
        <taxon>Glomerellales</taxon>
        <taxon>Glomerellaceae</taxon>
        <taxon>Colletotrichum</taxon>
        <taxon>Colletotrichum orchidearum species complex</taxon>
    </lineage>
</organism>
<dbReference type="InterPro" id="IPR052449">
    <property type="entry name" value="STYX-Interacting_Phosphatase"/>
</dbReference>
<dbReference type="PANTHER" id="PTHR46588:SF1">
    <property type="entry name" value="SERINE_THREONINE_TYROSINE-INTERACTING PROTEIN"/>
    <property type="match status" value="1"/>
</dbReference>
<feature type="domain" description="Tyrosine-protein phosphatase" evidence="1">
    <location>
        <begin position="81"/>
        <end position="249"/>
    </location>
</feature>
<evidence type="ECO:0000259" key="1">
    <source>
        <dbReference type="SMART" id="SM00195"/>
    </source>
</evidence>
<name>A0A8H6NQT8_9PEZI</name>
<dbReference type="Gene3D" id="3.90.190.10">
    <property type="entry name" value="Protein tyrosine phosphatase superfamily"/>
    <property type="match status" value="1"/>
</dbReference>
<dbReference type="Proteomes" id="UP000654918">
    <property type="component" value="Unassembled WGS sequence"/>
</dbReference>
<accession>A0A8H6NQT8</accession>
<comment type="caution">
    <text evidence="2">The sequence shown here is derived from an EMBL/GenBank/DDBJ whole genome shotgun (WGS) entry which is preliminary data.</text>
</comment>
<dbReference type="EMBL" id="WIGO01000005">
    <property type="protein sequence ID" value="KAF6840902.1"/>
    <property type="molecule type" value="Genomic_DNA"/>
</dbReference>
<dbReference type="SMART" id="SM00195">
    <property type="entry name" value="DSPc"/>
    <property type="match status" value="1"/>
</dbReference>